<dbReference type="InterPro" id="IPR053178">
    <property type="entry name" value="Osmoadaptation_assoc"/>
</dbReference>
<name>A0AAE1C2W7_9PEZI</name>
<evidence type="ECO:0000256" key="1">
    <source>
        <dbReference type="SAM" id="MobiDB-lite"/>
    </source>
</evidence>
<dbReference type="EMBL" id="JAUTXT010000012">
    <property type="protein sequence ID" value="KAK3675927.1"/>
    <property type="molecule type" value="Genomic_DNA"/>
</dbReference>
<proteinExistence type="predicted"/>
<dbReference type="PANTHER" id="PTHR38111:SF9">
    <property type="entry name" value="ZN(2)-C6 FUNGAL-TYPE DOMAIN-CONTAINING PROTEIN"/>
    <property type="match status" value="1"/>
</dbReference>
<protein>
    <submittedName>
        <fullName evidence="2">Uncharacterized protein</fullName>
    </submittedName>
</protein>
<dbReference type="PANTHER" id="PTHR38111">
    <property type="entry name" value="ZN(2)-C6 FUNGAL-TYPE DOMAIN-CONTAINING PROTEIN-RELATED"/>
    <property type="match status" value="1"/>
</dbReference>
<dbReference type="AlphaFoldDB" id="A0AAE1C2W7"/>
<keyword evidence="3" id="KW-1185">Reference proteome</keyword>
<gene>
    <name evidence="2" type="ORF">LTR78_004119</name>
</gene>
<sequence>MDGSGRDANKPSVAPKRKPRKAFALRNEIPTDQLKIGFKRRAISSRPLQPAQARSFEASNPLIHFRSSRHGIKLQHEVTDTLERLQLGQTWLGFMPMLLGRHKALDFATKAFVAAQAFAAQKHLRTADADVVTCLVPYSHCIREVQSALTDEGGQQSDEVLLAVELLANFETTTQFKRTDSSSGKWLPHTHGVYVG</sequence>
<organism evidence="2 3">
    <name type="scientific">Recurvomyces mirabilis</name>
    <dbReference type="NCBI Taxonomy" id="574656"/>
    <lineage>
        <taxon>Eukaryota</taxon>
        <taxon>Fungi</taxon>
        <taxon>Dikarya</taxon>
        <taxon>Ascomycota</taxon>
        <taxon>Pezizomycotina</taxon>
        <taxon>Dothideomycetes</taxon>
        <taxon>Dothideomycetidae</taxon>
        <taxon>Mycosphaerellales</taxon>
        <taxon>Teratosphaeriaceae</taxon>
        <taxon>Recurvomyces</taxon>
    </lineage>
</organism>
<reference evidence="2" key="1">
    <citation type="submission" date="2023-07" db="EMBL/GenBank/DDBJ databases">
        <title>Black Yeasts Isolated from many extreme environments.</title>
        <authorList>
            <person name="Coleine C."/>
            <person name="Stajich J.E."/>
            <person name="Selbmann L."/>
        </authorList>
    </citation>
    <scope>NUCLEOTIDE SEQUENCE</scope>
    <source>
        <strain evidence="2">CCFEE 5485</strain>
    </source>
</reference>
<accession>A0AAE1C2W7</accession>
<comment type="caution">
    <text evidence="2">The sequence shown here is derived from an EMBL/GenBank/DDBJ whole genome shotgun (WGS) entry which is preliminary data.</text>
</comment>
<evidence type="ECO:0000313" key="2">
    <source>
        <dbReference type="EMBL" id="KAK3675927.1"/>
    </source>
</evidence>
<dbReference type="Proteomes" id="UP001274830">
    <property type="component" value="Unassembled WGS sequence"/>
</dbReference>
<feature type="region of interest" description="Disordered" evidence="1">
    <location>
        <begin position="1"/>
        <end position="24"/>
    </location>
</feature>
<evidence type="ECO:0000313" key="3">
    <source>
        <dbReference type="Proteomes" id="UP001274830"/>
    </source>
</evidence>